<dbReference type="GO" id="GO:0031177">
    <property type="term" value="F:phosphopantetheine binding"/>
    <property type="evidence" value="ECO:0007669"/>
    <property type="project" value="InterPro"/>
</dbReference>
<reference evidence="7" key="1">
    <citation type="submission" date="2020-05" db="EMBL/GenBank/DDBJ databases">
        <authorList>
            <person name="Chiriac C."/>
            <person name="Salcher M."/>
            <person name="Ghai R."/>
            <person name="Kavagutti S V."/>
        </authorList>
    </citation>
    <scope>NUCLEOTIDE SEQUENCE</scope>
</reference>
<dbReference type="Pfam" id="PF00550">
    <property type="entry name" value="PP-binding"/>
    <property type="match status" value="1"/>
</dbReference>
<evidence type="ECO:0000313" key="8">
    <source>
        <dbReference type="EMBL" id="CAB4851394.1"/>
    </source>
</evidence>
<evidence type="ECO:0000256" key="1">
    <source>
        <dbReference type="ARBA" id="ARBA00022450"/>
    </source>
</evidence>
<protein>
    <submittedName>
        <fullName evidence="7">Unannotated protein</fullName>
    </submittedName>
</protein>
<keyword evidence="4" id="KW-0067">ATP-binding</keyword>
<dbReference type="InterPro" id="IPR013120">
    <property type="entry name" value="FAR_NAD-bd"/>
</dbReference>
<dbReference type="InterPro" id="IPR010080">
    <property type="entry name" value="Thioester_reductase-like_dom"/>
</dbReference>
<evidence type="ECO:0000313" key="9">
    <source>
        <dbReference type="EMBL" id="CAB4961082.1"/>
    </source>
</evidence>
<dbReference type="InterPro" id="IPR020806">
    <property type="entry name" value="PKS_PP-bd"/>
</dbReference>
<dbReference type="PANTHER" id="PTHR43272:SF33">
    <property type="entry name" value="AMP-BINDING DOMAIN-CONTAINING PROTEIN-RELATED"/>
    <property type="match status" value="1"/>
</dbReference>
<dbReference type="PROSITE" id="PS00455">
    <property type="entry name" value="AMP_BINDING"/>
    <property type="match status" value="1"/>
</dbReference>
<accession>A0A6J6TC72</accession>
<gene>
    <name evidence="7" type="ORF">UFOPK2656_03134</name>
    <name evidence="8" type="ORF">UFOPK3267_01518</name>
    <name evidence="9" type="ORF">UFOPK3651_03520</name>
    <name evidence="6" type="ORF">UFOPK4189_03289</name>
</gene>
<evidence type="ECO:0000256" key="2">
    <source>
        <dbReference type="ARBA" id="ARBA00022553"/>
    </source>
</evidence>
<name>A0A6J6TC72_9ZZZZ</name>
<dbReference type="InterPro" id="IPR042099">
    <property type="entry name" value="ANL_N_sf"/>
</dbReference>
<dbReference type="InterPro" id="IPR020845">
    <property type="entry name" value="AMP-binding_CS"/>
</dbReference>
<dbReference type="SMART" id="SM00823">
    <property type="entry name" value="PKS_PP"/>
    <property type="match status" value="1"/>
</dbReference>
<evidence type="ECO:0000313" key="6">
    <source>
        <dbReference type="EMBL" id="CAB4365546.1"/>
    </source>
</evidence>
<dbReference type="InterPro" id="IPR036736">
    <property type="entry name" value="ACP-like_sf"/>
</dbReference>
<dbReference type="NCBIfam" id="TIGR01746">
    <property type="entry name" value="Thioester-redct"/>
    <property type="match status" value="1"/>
</dbReference>
<evidence type="ECO:0000259" key="5">
    <source>
        <dbReference type="PROSITE" id="PS50075"/>
    </source>
</evidence>
<dbReference type="SUPFAM" id="SSF56801">
    <property type="entry name" value="Acetyl-CoA synthetase-like"/>
    <property type="match status" value="1"/>
</dbReference>
<dbReference type="PANTHER" id="PTHR43272">
    <property type="entry name" value="LONG-CHAIN-FATTY-ACID--COA LIGASE"/>
    <property type="match status" value="1"/>
</dbReference>
<dbReference type="EMBL" id="CAFBIY010000079">
    <property type="protein sequence ID" value="CAB4851394.1"/>
    <property type="molecule type" value="Genomic_DNA"/>
</dbReference>
<dbReference type="InterPro" id="IPR036291">
    <property type="entry name" value="NAD(P)-bd_dom_sf"/>
</dbReference>
<dbReference type="AlphaFoldDB" id="A0A6J6TC72"/>
<dbReference type="EMBL" id="CAESGF010000035">
    <property type="protein sequence ID" value="CAB4365546.1"/>
    <property type="molecule type" value="Genomic_DNA"/>
</dbReference>
<keyword evidence="2" id="KW-0597">Phosphoprotein</keyword>
<dbReference type="Gene3D" id="3.40.50.12780">
    <property type="entry name" value="N-terminal domain of ligase-like"/>
    <property type="match status" value="1"/>
</dbReference>
<dbReference type="CDD" id="cd05235">
    <property type="entry name" value="SDR_e1"/>
    <property type="match status" value="1"/>
</dbReference>
<dbReference type="GO" id="GO:0004467">
    <property type="term" value="F:long-chain fatty acid-CoA ligase activity"/>
    <property type="evidence" value="ECO:0007669"/>
    <property type="project" value="TreeGrafter"/>
</dbReference>
<dbReference type="GO" id="GO:0005524">
    <property type="term" value="F:ATP binding"/>
    <property type="evidence" value="ECO:0007669"/>
    <property type="project" value="UniProtKB-KW"/>
</dbReference>
<dbReference type="GO" id="GO:0016020">
    <property type="term" value="C:membrane"/>
    <property type="evidence" value="ECO:0007669"/>
    <property type="project" value="TreeGrafter"/>
</dbReference>
<dbReference type="SUPFAM" id="SSF47336">
    <property type="entry name" value="ACP-like"/>
    <property type="match status" value="1"/>
</dbReference>
<dbReference type="EMBL" id="CAEZYF010000030">
    <property type="protein sequence ID" value="CAB4744347.1"/>
    <property type="molecule type" value="Genomic_DNA"/>
</dbReference>
<dbReference type="Pfam" id="PF00501">
    <property type="entry name" value="AMP-binding"/>
    <property type="match status" value="1"/>
</dbReference>
<dbReference type="Gene3D" id="3.40.50.720">
    <property type="entry name" value="NAD(P)-binding Rossmann-like Domain"/>
    <property type="match status" value="1"/>
</dbReference>
<dbReference type="SUPFAM" id="SSF51735">
    <property type="entry name" value="NAD(P)-binding Rossmann-fold domains"/>
    <property type="match status" value="1"/>
</dbReference>
<dbReference type="InterPro" id="IPR000873">
    <property type="entry name" value="AMP-dep_synth/lig_dom"/>
</dbReference>
<dbReference type="InterPro" id="IPR006162">
    <property type="entry name" value="Ppantetheine_attach_site"/>
</dbReference>
<proteinExistence type="predicted"/>
<evidence type="ECO:0000313" key="7">
    <source>
        <dbReference type="EMBL" id="CAB4744347.1"/>
    </source>
</evidence>
<dbReference type="Gene3D" id="1.10.1200.10">
    <property type="entry name" value="ACP-like"/>
    <property type="match status" value="1"/>
</dbReference>
<dbReference type="InterPro" id="IPR009081">
    <property type="entry name" value="PP-bd_ACP"/>
</dbReference>
<organism evidence="7">
    <name type="scientific">freshwater metagenome</name>
    <dbReference type="NCBI Taxonomy" id="449393"/>
    <lineage>
        <taxon>unclassified sequences</taxon>
        <taxon>metagenomes</taxon>
        <taxon>ecological metagenomes</taxon>
    </lineage>
</organism>
<feature type="domain" description="Carrier" evidence="5">
    <location>
        <begin position="655"/>
        <end position="733"/>
    </location>
</feature>
<dbReference type="PROSITE" id="PS00012">
    <property type="entry name" value="PHOSPHOPANTETHEINE"/>
    <property type="match status" value="1"/>
</dbReference>
<keyword evidence="1" id="KW-0596">Phosphopantetheine</keyword>
<dbReference type="PROSITE" id="PS50075">
    <property type="entry name" value="CARRIER"/>
    <property type="match status" value="1"/>
</dbReference>
<dbReference type="EMBL" id="CAFBMT010000051">
    <property type="protein sequence ID" value="CAB4961082.1"/>
    <property type="molecule type" value="Genomic_DNA"/>
</dbReference>
<dbReference type="Pfam" id="PF07993">
    <property type="entry name" value="NAD_binding_4"/>
    <property type="match status" value="1"/>
</dbReference>
<keyword evidence="3" id="KW-0547">Nucleotide-binding</keyword>
<sequence length="1177" mass="129587">MIIRPAKLSRYAQRVYDIAEHDEQLQQLLPDADVLEAIMDPALSVEQIIAGALAGYAERPAFGERDYEVVRDPVTERDERRYVPTFATVTYGELDRRVRSLVSAWNRHPLHRVAANDFVCILGFGGIDFVTVDLACCFAHAVNVPLQTTLGGSDLDGIFANTAPTAVAATVADLVVAARMAKAHSSIRSIIVFDYDERITDDRDELAAAKAVLAGVDDAAQFVLLNDLVAFGADEPWQPTTPPVRDDERMLMLLHSSGSTGTPKGAIILERTARAQITSLPQTAVPLVRVCFAPLNHFMGRSQVFTGLARGGTVFFTAKNDMSTLFEDFRLVRPTEASMFPRIMEMIHRHYLGEVARRSSDDTDLEAVRDEVKREMGASFLGDRISLITSGAAPTAPEVQRFLLDCFPISLADGYGTTEAGGYITMRDHIVRPPVIDYKLRDVPELGYFTTDKPYPRGELCVTTHIGVPGYFKRPEATAALIDEDGYLCTGDIMEERGPDHVVYIDRRNDVLKLAQGEFVAAGALGNMYETASELIYQMYMYGNSARSYLLAVIVPDLTVATKLLGEEPSPAALSALIRSELKQVAEAKALRTFEVPREFIVELEPFSHENGLLSSVHKRMRPNFERKYGDRLEQLYTDLEQQQYDELIALRRPDSTLTVGQKIASALRAVLGLADTDFDDSSTFAELGGDSLGAVELTALFEEIFGVDLPLNDIVSPAGNPRRWAATIERALDRDRHAQPSFAQIHGKSAQRLYASDLDIERFLGDADLSTVPTDEPPAESRVVLITGATGFLGRFLCLEWMEQVGPTGKVICLVRAADHNTAQRRLAAGFDQGDAELSSRFAALAAERLEVVVGDVTERLLGLDEATYSRLAAEVDRIVHPAALVNHVLDYEHLFGPNVVGTAEVARLALTTRQKRIDFVSSLAAARLVEREGGVTEDSPLQQAITLSNEYTAGYGASKWAAEHVLHSAHRRFGVPVNVFRGDMMLPDRRFRGQINPPDIFIRLLQSLVITGLAPASFYTPIAGSGGAHYDGLPVDFIAAAIVGVGRSSHREIRTFHVVNDHHDDGISLDTFVDWIEAAGYPMQRVAMHDEWVRRIEARLQALPTETRQQSVLGVLEAYRRPFKAAAALAVSDHFAAAVASLPIGPRVPHLTREYIEKCLEDLRARGLIDSPSTR</sequence>
<evidence type="ECO:0000256" key="3">
    <source>
        <dbReference type="ARBA" id="ARBA00022741"/>
    </source>
</evidence>
<evidence type="ECO:0000256" key="4">
    <source>
        <dbReference type="ARBA" id="ARBA00022840"/>
    </source>
</evidence>